<dbReference type="AlphaFoldDB" id="R7S4X4"/>
<dbReference type="GeneID" id="18881578"/>
<dbReference type="HOGENOM" id="CLU_009665_20_3_1"/>
<evidence type="ECO:0000256" key="5">
    <source>
        <dbReference type="SAM" id="Phobius"/>
    </source>
</evidence>
<gene>
    <name evidence="7" type="ORF">PUNSTDRAFT_146119</name>
</gene>
<dbReference type="KEGG" id="psq:PUNSTDRAFT_146119"/>
<dbReference type="eggNOG" id="KOG3855">
    <property type="taxonomic scope" value="Eukaryota"/>
</dbReference>
<keyword evidence="4" id="KW-0560">Oxidoreductase</keyword>
<dbReference type="GO" id="GO:0016709">
    <property type="term" value="F:oxidoreductase activity, acting on paired donors, with incorporation or reduction of molecular oxygen, NAD(P)H as one donor, and incorporation of one atom of oxygen"/>
    <property type="evidence" value="ECO:0007669"/>
    <property type="project" value="UniProtKB-ARBA"/>
</dbReference>
<evidence type="ECO:0000256" key="4">
    <source>
        <dbReference type="ARBA" id="ARBA00023002"/>
    </source>
</evidence>
<evidence type="ECO:0000256" key="1">
    <source>
        <dbReference type="ARBA" id="ARBA00001974"/>
    </source>
</evidence>
<dbReference type="Pfam" id="PF01494">
    <property type="entry name" value="FAD_binding_3"/>
    <property type="match status" value="1"/>
</dbReference>
<dbReference type="Gene3D" id="3.50.50.60">
    <property type="entry name" value="FAD/NAD(P)-binding domain"/>
    <property type="match status" value="1"/>
</dbReference>
<keyword evidence="5" id="KW-0812">Transmembrane</keyword>
<feature type="transmembrane region" description="Helical" evidence="5">
    <location>
        <begin position="12"/>
        <end position="32"/>
    </location>
</feature>
<dbReference type="Gene3D" id="3.30.70.2450">
    <property type="match status" value="1"/>
</dbReference>
<reference evidence="8" key="1">
    <citation type="journal article" date="2012" name="Science">
        <title>The Paleozoic origin of enzymatic lignin decomposition reconstructed from 31 fungal genomes.</title>
        <authorList>
            <person name="Floudas D."/>
            <person name="Binder M."/>
            <person name="Riley R."/>
            <person name="Barry K."/>
            <person name="Blanchette R.A."/>
            <person name="Henrissat B."/>
            <person name="Martinez A.T."/>
            <person name="Otillar R."/>
            <person name="Spatafora J.W."/>
            <person name="Yadav J.S."/>
            <person name="Aerts A."/>
            <person name="Benoit I."/>
            <person name="Boyd A."/>
            <person name="Carlson A."/>
            <person name="Copeland A."/>
            <person name="Coutinho P.M."/>
            <person name="de Vries R.P."/>
            <person name="Ferreira P."/>
            <person name="Findley K."/>
            <person name="Foster B."/>
            <person name="Gaskell J."/>
            <person name="Glotzer D."/>
            <person name="Gorecki P."/>
            <person name="Heitman J."/>
            <person name="Hesse C."/>
            <person name="Hori C."/>
            <person name="Igarashi K."/>
            <person name="Jurgens J.A."/>
            <person name="Kallen N."/>
            <person name="Kersten P."/>
            <person name="Kohler A."/>
            <person name="Kuees U."/>
            <person name="Kumar T.K.A."/>
            <person name="Kuo A."/>
            <person name="LaButti K."/>
            <person name="Larrondo L.F."/>
            <person name="Lindquist E."/>
            <person name="Ling A."/>
            <person name="Lombard V."/>
            <person name="Lucas S."/>
            <person name="Lundell T."/>
            <person name="Martin R."/>
            <person name="McLaughlin D.J."/>
            <person name="Morgenstern I."/>
            <person name="Morin E."/>
            <person name="Murat C."/>
            <person name="Nagy L.G."/>
            <person name="Nolan M."/>
            <person name="Ohm R.A."/>
            <person name="Patyshakuliyeva A."/>
            <person name="Rokas A."/>
            <person name="Ruiz-Duenas F.J."/>
            <person name="Sabat G."/>
            <person name="Salamov A."/>
            <person name="Samejima M."/>
            <person name="Schmutz J."/>
            <person name="Slot J.C."/>
            <person name="St John F."/>
            <person name="Stenlid J."/>
            <person name="Sun H."/>
            <person name="Sun S."/>
            <person name="Syed K."/>
            <person name="Tsang A."/>
            <person name="Wiebenga A."/>
            <person name="Young D."/>
            <person name="Pisabarro A."/>
            <person name="Eastwood D.C."/>
            <person name="Martin F."/>
            <person name="Cullen D."/>
            <person name="Grigoriev I.V."/>
            <person name="Hibbett D.S."/>
        </authorList>
    </citation>
    <scope>NUCLEOTIDE SEQUENCE [LARGE SCALE GENOMIC DNA]</scope>
    <source>
        <strain evidence="8">HHB-11173 SS5</strain>
    </source>
</reference>
<dbReference type="Proteomes" id="UP000054196">
    <property type="component" value="Unassembled WGS sequence"/>
</dbReference>
<dbReference type="OMA" id="PQWRTQE"/>
<keyword evidence="8" id="KW-1185">Reference proteome</keyword>
<dbReference type="GO" id="GO:0071949">
    <property type="term" value="F:FAD binding"/>
    <property type="evidence" value="ECO:0007669"/>
    <property type="project" value="InterPro"/>
</dbReference>
<dbReference type="RefSeq" id="XP_007387686.1">
    <property type="nucleotide sequence ID" value="XM_007387624.1"/>
</dbReference>
<keyword evidence="5" id="KW-1133">Transmembrane helix</keyword>
<protein>
    <recommendedName>
        <fullName evidence="6">FAD-binding domain-containing protein</fullName>
    </recommendedName>
</protein>
<feature type="domain" description="FAD-binding" evidence="6">
    <location>
        <begin position="10"/>
        <end position="363"/>
    </location>
</feature>
<dbReference type="Gene3D" id="3.40.30.120">
    <property type="match status" value="1"/>
</dbReference>
<dbReference type="InterPro" id="IPR036188">
    <property type="entry name" value="FAD/NAD-bd_sf"/>
</dbReference>
<dbReference type="InterPro" id="IPR002938">
    <property type="entry name" value="FAD-bd"/>
</dbReference>
<evidence type="ECO:0000313" key="7">
    <source>
        <dbReference type="EMBL" id="EIN05283.1"/>
    </source>
</evidence>
<evidence type="ECO:0000256" key="2">
    <source>
        <dbReference type="ARBA" id="ARBA00022630"/>
    </source>
</evidence>
<sequence>MSNTQATKPSVLIVGGGPVGLMTAIVLSYNGIPVRIIEKNTTNRPGQRGAGVQPRSQELYSFIGILPELQKLSRPLMQMHLYQPSDGGAPRDAHFLTPVDPTPACPITRPLSLGQSRSEPILRNFLLSRFGVALELATELTHFEQDAEGVSCHIVKRSVDGYKVEEDVRVLYVVGADGARGVVRKALGLSYEGQALEQHMIIGDVRVQGLGPNPQSRWHIFGSFATQGLWLRPTEWDTPDLYQIIGSGPTVDAAGLTADYPKLAQWIREVTQLEGLTINVEWASEYRASSRMVNKFSEGRVFVAGDSAHIHPPAGAQGMNSGVQDAYNLAWKLALVLKGLSPPALLASYSDERLPVISEMIKRTTAMFNRVSKEGVDRGVNADSALYMLGINYRWSGVVVDYRGSGGEEAKGHAYLGKGDGVHAGDRAPDAPGLTIAHVAPHGSLPELKAGEATSLFKFFTPAKHTALVFLPEDAERSAVGAALRSFPPGTLQTLAVLPNGVGHGPSQGSAEVDVTLVDAQGHAFSGYGSQGVGITFVIVRPDGYVGAYVRDAAGIERYCAGVFGGSAQ</sequence>
<dbReference type="PANTHER" id="PTHR43004:SF19">
    <property type="entry name" value="BINDING MONOOXYGENASE, PUTATIVE (JCVI)-RELATED"/>
    <property type="match status" value="1"/>
</dbReference>
<dbReference type="PRINTS" id="PR00420">
    <property type="entry name" value="RNGMNOXGNASE"/>
</dbReference>
<proteinExistence type="predicted"/>
<accession>R7S4X4</accession>
<evidence type="ECO:0000259" key="6">
    <source>
        <dbReference type="Pfam" id="PF01494"/>
    </source>
</evidence>
<evidence type="ECO:0000313" key="8">
    <source>
        <dbReference type="Proteomes" id="UP000054196"/>
    </source>
</evidence>
<dbReference type="EMBL" id="JH687551">
    <property type="protein sequence ID" value="EIN05283.1"/>
    <property type="molecule type" value="Genomic_DNA"/>
</dbReference>
<comment type="cofactor">
    <cofactor evidence="1">
        <name>FAD</name>
        <dbReference type="ChEBI" id="CHEBI:57692"/>
    </cofactor>
</comment>
<dbReference type="SUPFAM" id="SSF51905">
    <property type="entry name" value="FAD/NAD(P)-binding domain"/>
    <property type="match status" value="1"/>
</dbReference>
<keyword evidence="5" id="KW-0472">Membrane</keyword>
<keyword evidence="3" id="KW-0274">FAD</keyword>
<dbReference type="InterPro" id="IPR050641">
    <property type="entry name" value="RIFMO-like"/>
</dbReference>
<dbReference type="OrthoDB" id="2690153at2759"/>
<keyword evidence="2" id="KW-0285">Flavoprotein</keyword>
<organism evidence="7 8">
    <name type="scientific">Punctularia strigosozonata (strain HHB-11173)</name>
    <name type="common">White-rot fungus</name>
    <dbReference type="NCBI Taxonomy" id="741275"/>
    <lineage>
        <taxon>Eukaryota</taxon>
        <taxon>Fungi</taxon>
        <taxon>Dikarya</taxon>
        <taxon>Basidiomycota</taxon>
        <taxon>Agaricomycotina</taxon>
        <taxon>Agaricomycetes</taxon>
        <taxon>Corticiales</taxon>
        <taxon>Punctulariaceae</taxon>
        <taxon>Punctularia</taxon>
    </lineage>
</organism>
<dbReference type="PANTHER" id="PTHR43004">
    <property type="entry name" value="TRK SYSTEM POTASSIUM UPTAKE PROTEIN"/>
    <property type="match status" value="1"/>
</dbReference>
<name>R7S4X4_PUNST</name>
<evidence type="ECO:0000256" key="3">
    <source>
        <dbReference type="ARBA" id="ARBA00022827"/>
    </source>
</evidence>